<comment type="caution">
    <text evidence="2">The sequence shown here is derived from an EMBL/GenBank/DDBJ whole genome shotgun (WGS) entry which is preliminary data.</text>
</comment>
<dbReference type="AlphaFoldDB" id="A0AAV3Z6G9"/>
<gene>
    <name evidence="2" type="ORF">PoB_001657300</name>
</gene>
<evidence type="ECO:0000256" key="1">
    <source>
        <dbReference type="SAM" id="MobiDB-lite"/>
    </source>
</evidence>
<sequence>MVFSKLFLYSPLKMDFGFSQLFRNRLIEKLFPLRARGRQCVSPCYNYETIDVLLGRRLPDVTALERAMDRDCSRNRRASQRGAPTLPSRYCETEGKESNLKKDA</sequence>
<name>A0AAV3Z6G9_9GAST</name>
<dbReference type="EMBL" id="BLXT01001985">
    <property type="protein sequence ID" value="GFN90067.1"/>
    <property type="molecule type" value="Genomic_DNA"/>
</dbReference>
<evidence type="ECO:0000313" key="2">
    <source>
        <dbReference type="EMBL" id="GFN90067.1"/>
    </source>
</evidence>
<accession>A0AAV3Z6G9</accession>
<protein>
    <submittedName>
        <fullName evidence="2">Uncharacterized protein</fullName>
    </submittedName>
</protein>
<dbReference type="Proteomes" id="UP000735302">
    <property type="component" value="Unassembled WGS sequence"/>
</dbReference>
<organism evidence="2 3">
    <name type="scientific">Plakobranchus ocellatus</name>
    <dbReference type="NCBI Taxonomy" id="259542"/>
    <lineage>
        <taxon>Eukaryota</taxon>
        <taxon>Metazoa</taxon>
        <taxon>Spiralia</taxon>
        <taxon>Lophotrochozoa</taxon>
        <taxon>Mollusca</taxon>
        <taxon>Gastropoda</taxon>
        <taxon>Heterobranchia</taxon>
        <taxon>Euthyneura</taxon>
        <taxon>Panpulmonata</taxon>
        <taxon>Sacoglossa</taxon>
        <taxon>Placobranchoidea</taxon>
        <taxon>Plakobranchidae</taxon>
        <taxon>Plakobranchus</taxon>
    </lineage>
</organism>
<feature type="region of interest" description="Disordered" evidence="1">
    <location>
        <begin position="73"/>
        <end position="104"/>
    </location>
</feature>
<feature type="compositionally biased region" description="Basic and acidic residues" evidence="1">
    <location>
        <begin position="91"/>
        <end position="104"/>
    </location>
</feature>
<reference evidence="2 3" key="1">
    <citation type="journal article" date="2021" name="Elife">
        <title>Chloroplast acquisition without the gene transfer in kleptoplastic sea slugs, Plakobranchus ocellatus.</title>
        <authorList>
            <person name="Maeda T."/>
            <person name="Takahashi S."/>
            <person name="Yoshida T."/>
            <person name="Shimamura S."/>
            <person name="Takaki Y."/>
            <person name="Nagai Y."/>
            <person name="Toyoda A."/>
            <person name="Suzuki Y."/>
            <person name="Arimoto A."/>
            <person name="Ishii H."/>
            <person name="Satoh N."/>
            <person name="Nishiyama T."/>
            <person name="Hasebe M."/>
            <person name="Maruyama T."/>
            <person name="Minagawa J."/>
            <person name="Obokata J."/>
            <person name="Shigenobu S."/>
        </authorList>
    </citation>
    <scope>NUCLEOTIDE SEQUENCE [LARGE SCALE GENOMIC DNA]</scope>
</reference>
<keyword evidence="3" id="KW-1185">Reference proteome</keyword>
<proteinExistence type="predicted"/>
<evidence type="ECO:0000313" key="3">
    <source>
        <dbReference type="Proteomes" id="UP000735302"/>
    </source>
</evidence>